<dbReference type="PANTHER" id="PTHR45749">
    <property type="match status" value="1"/>
</dbReference>
<accession>A0ABQ9HZR5</accession>
<dbReference type="EMBL" id="JARBHB010000003">
    <property type="protein sequence ID" value="KAJ8889569.1"/>
    <property type="molecule type" value="Genomic_DNA"/>
</dbReference>
<sequence length="388" mass="44740">MNSFDALHLIRTQLHAVDLLCEYNTINKCFLPQEFARRLRPSVGTSSAISPLAQAIEHANTLQRSKQGSSTSSVVPEPNSATLTTSCLDFGHRISDHRVVASLTDEEKYQWLKNSWVPSLDFKFPMNAEGKEKKKILSKELVRYVRMADLQQKGDQYLWGKHCLHNFLQELDRLNLDISYFCGQAYDGGSNVSGKFKGIQAPEEAMRFHYFMLYSRLSSLSLWWFWLRFCGLTLALARKLQAEYMDVLEEMKLVEATLAIEDCYRTVVYLLFMDFIINLLSSRLPKLELQRVGQIQKLLSPEFSDGFEDKVPIGAESHRDDLSLERSFSTLRCVKTYLRSTITEDRLNGLAFLHIHQDIAFAMQPEEVLDIFARKQKKTFVKLLLKQI</sequence>
<reference evidence="1 2" key="1">
    <citation type="submission" date="2023-02" db="EMBL/GenBank/DDBJ databases">
        <title>LHISI_Scaffold_Assembly.</title>
        <authorList>
            <person name="Stuart O.P."/>
            <person name="Cleave R."/>
            <person name="Magrath M.J.L."/>
            <person name="Mikheyev A.S."/>
        </authorList>
    </citation>
    <scope>NUCLEOTIDE SEQUENCE [LARGE SCALE GENOMIC DNA]</scope>
    <source>
        <strain evidence="1">Daus_M_001</strain>
        <tissue evidence="1">Leg muscle</tissue>
    </source>
</reference>
<evidence type="ECO:0000313" key="2">
    <source>
        <dbReference type="Proteomes" id="UP001159363"/>
    </source>
</evidence>
<dbReference type="Proteomes" id="UP001159363">
    <property type="component" value="Chromosome 3"/>
</dbReference>
<comment type="caution">
    <text evidence="1">The sequence shown here is derived from an EMBL/GenBank/DDBJ whole genome shotgun (WGS) entry which is preliminary data.</text>
</comment>
<protein>
    <submittedName>
        <fullName evidence="1">Uncharacterized protein</fullName>
    </submittedName>
</protein>
<evidence type="ECO:0000313" key="1">
    <source>
        <dbReference type="EMBL" id="KAJ8889569.1"/>
    </source>
</evidence>
<name>A0ABQ9HZR5_9NEOP</name>
<gene>
    <name evidence="1" type="ORF">PR048_009068</name>
</gene>
<dbReference type="PANTHER" id="PTHR45749:SF21">
    <property type="entry name" value="DUF4371 DOMAIN-CONTAINING PROTEIN"/>
    <property type="match status" value="1"/>
</dbReference>
<proteinExistence type="predicted"/>
<keyword evidence="2" id="KW-1185">Reference proteome</keyword>
<organism evidence="1 2">
    <name type="scientific">Dryococelus australis</name>
    <dbReference type="NCBI Taxonomy" id="614101"/>
    <lineage>
        <taxon>Eukaryota</taxon>
        <taxon>Metazoa</taxon>
        <taxon>Ecdysozoa</taxon>
        <taxon>Arthropoda</taxon>
        <taxon>Hexapoda</taxon>
        <taxon>Insecta</taxon>
        <taxon>Pterygota</taxon>
        <taxon>Neoptera</taxon>
        <taxon>Polyneoptera</taxon>
        <taxon>Phasmatodea</taxon>
        <taxon>Verophasmatodea</taxon>
        <taxon>Anareolatae</taxon>
        <taxon>Phasmatidae</taxon>
        <taxon>Eurycanthinae</taxon>
        <taxon>Dryococelus</taxon>
    </lineage>
</organism>